<reference evidence="2" key="1">
    <citation type="journal article" date="2020" name="Stud. Mycol.">
        <title>101 Dothideomycetes genomes: a test case for predicting lifestyles and emergence of pathogens.</title>
        <authorList>
            <person name="Haridas S."/>
            <person name="Albert R."/>
            <person name="Binder M."/>
            <person name="Bloem J."/>
            <person name="Labutti K."/>
            <person name="Salamov A."/>
            <person name="Andreopoulos B."/>
            <person name="Baker S."/>
            <person name="Barry K."/>
            <person name="Bills G."/>
            <person name="Bluhm B."/>
            <person name="Cannon C."/>
            <person name="Castanera R."/>
            <person name="Culley D."/>
            <person name="Daum C."/>
            <person name="Ezra D."/>
            <person name="Gonzalez J."/>
            <person name="Henrissat B."/>
            <person name="Kuo A."/>
            <person name="Liang C."/>
            <person name="Lipzen A."/>
            <person name="Lutzoni F."/>
            <person name="Magnuson J."/>
            <person name="Mondo S."/>
            <person name="Nolan M."/>
            <person name="Ohm R."/>
            <person name="Pangilinan J."/>
            <person name="Park H.-J."/>
            <person name="Ramirez L."/>
            <person name="Alfaro M."/>
            <person name="Sun H."/>
            <person name="Tritt A."/>
            <person name="Yoshinaga Y."/>
            <person name="Zwiers L.-H."/>
            <person name="Turgeon B."/>
            <person name="Goodwin S."/>
            <person name="Spatafora J."/>
            <person name="Crous P."/>
            <person name="Grigoriev I."/>
        </authorList>
    </citation>
    <scope>NUCLEOTIDE SEQUENCE</scope>
    <source>
        <strain evidence="2">SCOH1-5</strain>
    </source>
</reference>
<keyword evidence="3" id="KW-1185">Reference proteome</keyword>
<organism evidence="2 3">
    <name type="scientific">Cercospora zeae-maydis SCOH1-5</name>
    <dbReference type="NCBI Taxonomy" id="717836"/>
    <lineage>
        <taxon>Eukaryota</taxon>
        <taxon>Fungi</taxon>
        <taxon>Dikarya</taxon>
        <taxon>Ascomycota</taxon>
        <taxon>Pezizomycotina</taxon>
        <taxon>Dothideomycetes</taxon>
        <taxon>Dothideomycetidae</taxon>
        <taxon>Mycosphaerellales</taxon>
        <taxon>Mycosphaerellaceae</taxon>
        <taxon>Cercospora</taxon>
    </lineage>
</organism>
<protein>
    <submittedName>
        <fullName evidence="2">Uncharacterized protein</fullName>
    </submittedName>
</protein>
<evidence type="ECO:0000313" key="3">
    <source>
        <dbReference type="Proteomes" id="UP000799539"/>
    </source>
</evidence>
<feature type="compositionally biased region" description="Low complexity" evidence="1">
    <location>
        <begin position="66"/>
        <end position="102"/>
    </location>
</feature>
<sequence length="162" mass="17309">MPSSNRTLHSSIISLQTDLPFILGRKSVVAPSPATKQPLTTATTATSNNNNNLDKIATTALRAKAVQNSKSASGQSSNAQQRQQRQQQNSPSSTSNSSVSTNDTFSTWRQTQHWSDGIVRPPTQEFSRSSVASPHYWMKASFVPGGVGGQMGVGQQHGGLGR</sequence>
<proteinExistence type="predicted"/>
<dbReference type="EMBL" id="ML992689">
    <property type="protein sequence ID" value="KAF2209016.1"/>
    <property type="molecule type" value="Genomic_DNA"/>
</dbReference>
<feature type="region of interest" description="Disordered" evidence="1">
    <location>
        <begin position="31"/>
        <end position="51"/>
    </location>
</feature>
<feature type="compositionally biased region" description="Low complexity" evidence="1">
    <location>
        <begin position="40"/>
        <end position="51"/>
    </location>
</feature>
<evidence type="ECO:0000313" key="2">
    <source>
        <dbReference type="EMBL" id="KAF2209016.1"/>
    </source>
</evidence>
<evidence type="ECO:0000256" key="1">
    <source>
        <dbReference type="SAM" id="MobiDB-lite"/>
    </source>
</evidence>
<dbReference type="Proteomes" id="UP000799539">
    <property type="component" value="Unassembled WGS sequence"/>
</dbReference>
<feature type="region of interest" description="Disordered" evidence="1">
    <location>
        <begin position="64"/>
        <end position="103"/>
    </location>
</feature>
<dbReference type="AlphaFoldDB" id="A0A6A6F5I5"/>
<dbReference type="OrthoDB" id="3647039at2759"/>
<accession>A0A6A6F5I5</accession>
<name>A0A6A6F5I5_9PEZI</name>
<gene>
    <name evidence="2" type="ORF">CERZMDRAFT_100774</name>
</gene>